<name>A0A7U0J770_9CAUD</name>
<accession>A0A7U0J770</accession>
<dbReference type="Proteomes" id="UP000596381">
    <property type="component" value="Segment"/>
</dbReference>
<evidence type="ECO:0000313" key="1">
    <source>
        <dbReference type="EMBL" id="QQV92217.1"/>
    </source>
</evidence>
<organism evidence="1 2">
    <name type="scientific">Klebsiella phage vB_KpM_FBKp24</name>
    <dbReference type="NCBI Taxonomy" id="2801834"/>
    <lineage>
        <taxon>Viruses</taxon>
        <taxon>Duplodnaviria</taxon>
        <taxon>Heunggongvirae</taxon>
        <taxon>Uroviricota</taxon>
        <taxon>Caudoviricetes</taxon>
        <taxon>Chimalliviridae</taxon>
        <taxon>Maaswegvirus</taxon>
        <taxon>Maaswegvirus Kp24</taxon>
    </lineage>
</organism>
<proteinExistence type="predicted"/>
<dbReference type="EMBL" id="MW394391">
    <property type="protein sequence ID" value="QQV92217.1"/>
    <property type="molecule type" value="Genomic_DNA"/>
</dbReference>
<protein>
    <submittedName>
        <fullName evidence="1">Uncharacterized protein</fullName>
    </submittedName>
</protein>
<reference evidence="1 2" key="1">
    <citation type="submission" date="2020-12" db="EMBL/GenBank/DDBJ databases">
        <title>Genomic characterization of four novel bacteriophages infecting Klebsiella pneumoniae.</title>
        <authorList>
            <person name="Estrada Bonilla B."/>
            <person name="Costa A.R."/>
            <person name="van Rossum T."/>
            <person name="Hagedoorn S."/>
            <person name="Wallinga H."/>
            <person name="Xiao M."/>
            <person name="Song W."/>
            <person name="Haas P.-J."/>
            <person name="Nobrega F.L."/>
            <person name="Brouns S.J.J."/>
        </authorList>
    </citation>
    <scope>NUCLEOTIDE SEQUENCE [LARGE SCALE GENOMIC DNA]</scope>
</reference>
<keyword evidence="2" id="KW-1185">Reference proteome</keyword>
<sequence length="141" mass="16989">MSQSFINGDEFRQTQLRTFVLPYRTKVAAVLHELSYCDILYRRLIIQLIFDLIIDYKRTVVISEFTPFWEREIKDFIRGYPNAKLSDLTTDELIESAEELSLLFYQYYRHEIRDHFEASPRIDYFEVKSFGIFFRVTTFLG</sequence>
<gene>
    <name evidence="1" type="ORF">vBKpMFBKp24_088</name>
</gene>
<evidence type="ECO:0000313" key="2">
    <source>
        <dbReference type="Proteomes" id="UP000596381"/>
    </source>
</evidence>